<feature type="compositionally biased region" description="Low complexity" evidence="7">
    <location>
        <begin position="62"/>
        <end position="73"/>
    </location>
</feature>
<evidence type="ECO:0000256" key="2">
    <source>
        <dbReference type="ARBA" id="ARBA00022670"/>
    </source>
</evidence>
<dbReference type="GO" id="GO:0004252">
    <property type="term" value="F:serine-type endopeptidase activity"/>
    <property type="evidence" value="ECO:0007669"/>
    <property type="project" value="UniProtKB-UniRule"/>
</dbReference>
<dbReference type="SUPFAM" id="SSF51126">
    <property type="entry name" value="Pectin lyase-like"/>
    <property type="match status" value="1"/>
</dbReference>
<evidence type="ECO:0000313" key="9">
    <source>
        <dbReference type="EMBL" id="QIB75509.1"/>
    </source>
</evidence>
<feature type="active site" description="Charge relay system" evidence="5">
    <location>
        <position position="453"/>
    </location>
</feature>
<evidence type="ECO:0000256" key="3">
    <source>
        <dbReference type="ARBA" id="ARBA00022801"/>
    </source>
</evidence>
<dbReference type="InterPro" id="IPR015500">
    <property type="entry name" value="Peptidase_S8_subtilisin-rel"/>
</dbReference>
<evidence type="ECO:0000313" key="10">
    <source>
        <dbReference type="Proteomes" id="UP000465846"/>
    </source>
</evidence>
<dbReference type="PROSITE" id="PS00137">
    <property type="entry name" value="SUBTILASE_HIS"/>
    <property type="match status" value="1"/>
</dbReference>
<evidence type="ECO:0000256" key="6">
    <source>
        <dbReference type="RuleBase" id="RU003355"/>
    </source>
</evidence>
<feature type="compositionally biased region" description="Low complexity" evidence="7">
    <location>
        <begin position="150"/>
        <end position="167"/>
    </location>
</feature>
<evidence type="ECO:0000256" key="5">
    <source>
        <dbReference type="PROSITE-ProRule" id="PRU01240"/>
    </source>
</evidence>
<dbReference type="Gene3D" id="2.160.20.10">
    <property type="entry name" value="Single-stranded right-handed beta-helix, Pectin lyase-like"/>
    <property type="match status" value="1"/>
</dbReference>
<keyword evidence="4 5" id="KW-0720">Serine protease</keyword>
<dbReference type="InterPro" id="IPR008969">
    <property type="entry name" value="CarboxyPept-like_regulatory"/>
</dbReference>
<feature type="active site" description="Charge relay system" evidence="5">
    <location>
        <position position="406"/>
    </location>
</feature>
<feature type="compositionally biased region" description="Low complexity" evidence="7">
    <location>
        <begin position="202"/>
        <end position="218"/>
    </location>
</feature>
<evidence type="ECO:0000259" key="8">
    <source>
        <dbReference type="Pfam" id="PF00082"/>
    </source>
</evidence>
<keyword evidence="3 5" id="KW-0378">Hydrolase</keyword>
<feature type="compositionally biased region" description="Low complexity" evidence="7">
    <location>
        <begin position="96"/>
        <end position="109"/>
    </location>
</feature>
<evidence type="ECO:0000256" key="4">
    <source>
        <dbReference type="ARBA" id="ARBA00022825"/>
    </source>
</evidence>
<dbReference type="InterPro" id="IPR012334">
    <property type="entry name" value="Pectin_lyas_fold"/>
</dbReference>
<feature type="compositionally biased region" description="Polar residues" evidence="7">
    <location>
        <begin position="168"/>
        <end position="201"/>
    </location>
</feature>
<dbReference type="Pfam" id="PF13715">
    <property type="entry name" value="CarbopepD_reg_2"/>
    <property type="match status" value="1"/>
</dbReference>
<dbReference type="PRINTS" id="PR00723">
    <property type="entry name" value="SUBTILISIN"/>
</dbReference>
<feature type="active site" description="Charge relay system" evidence="5">
    <location>
        <position position="625"/>
    </location>
</feature>
<sequence length="1831" mass="189150">MTMSNARSITRVLALVFAVLTVTGTVAPAVGATMTAEHGAIADEIGSVSGESNGGALSAMRASATNTDDSSSTPEDANGETTPEGSDGTTAPEGTNDNSSASDGNGNSAVPDGTDENTTTPDSPNGNATTPDGGNDTVTTPDGTDDDTTTPDGTNDNATTPDGTNNNSTTPDGTDSNATTPDGTNDNSTTPDGTDNNATTPDGTNDNATTPGTGAATPSANSTDGTNSTSAGKRTNETQTNATAANRTVVESWAANASSSVEVIVRVEEFEVPTVSTMSQETVVEKLKTHAETSQQPVIDYAESTDGVTVLNRYWLTNALLLRVDTAKTNASKLVGQPGVTGIHKNFEVRALSSAERRNNTTASGATTASTPATTEVTYGLDQLNVPAVWAKHGTKGAGAKVAVLDTGIDVGHPDLELYTEDPGNDTYPGGWAEFDTNGDRVTGSTPHATSGHGTHVSGTVAGGTASGKAIGVAPDADMMHGLVLPDGTGSFAQIIGGMQWAVEEDADVISMSLGADGFYSTLVTPIRNAEDAGTVVVAAAGNHGPETAPSPGSIYDSITVGASGPNRDIAPFSSGDVVRTERDWGDAAPPDWPDEYVMPDIAAPGVDTYSTLPGGKYGEKSGTSMATPHVSGVVALMVSASGGDASPEEIRTALRKSATKPDDAPSKKDIRYGNGIIDALDATTAVAAEQGISGSISNTGGEPLSGASIRLGSGAETATDANGDYLIRTLSGTYNTTVSEFGYASSTATVTVTEGSMTTHDVSLKPALAAEITSSQTGKIKAGTAASVTYRTAHAETLTVSRTGDTNGNATLYINGKERAFGESVSINASDDTRVQVRVETEAGSTGTLALKHTISGLGETTTFTTGPTEIVSDPTYVTVVDSTGSEYAEQIRAAIEANVPREYFVSIISPREAMANTDEYDVFVVHQVNSNVNLQSFVEATSGPETGVVYLDQWGAASNGITALSEATQNPVVTGQTTETDQPTYEVVANHSIFDGIAARGESITIHNQSRGDIAWFERFRGTTLAVASDNGADIGTGVAIDESKQTVLLSSLGRTSTVQNRYVNEDADALLGNAVTYVNSLPPAWLESSQPKHVTPGESFAVDVAADDLRRLNVTLADSMMLSESDLTLSINGTEREFGESYDINDSADSVTVTVNTSTGIVGTVGLSIAAESSNDTVELLSGETAVYEKPLVVPEDVKTIQRAVNLAPAGTTVEVANGTYTNRVTITTPGITLTAHDEERPTIDTRVWGFYDPVVHVDAPNVTVEHLNVVADGIAPDGIAVERSNATIRHVSVSGTSHGVLIGGAGSTADDAVVHDVNISDGADLLAIGVTVGEADNAHVYNATISGQDSGADVYTSSGTVIENSTITDSGAGLTTFETDNVRFVGNEIHDMDESATNTVGIQLEAFVTSATIEDNEIWNLSEGIYVEGTNTGGEIVGNDIDTEYGVWVERGDAPAIEIKHNDLAATNVSVGNGLDGSLRATMNYHGERSGNESFVSGDVTYEPFLTAPPEDVDTDTPQQIGVDLTLEAGNVYGVSVPGTTRQTVSDLFDDEFRGVVYGFDANDQSWTQLSGDDEIAALQGLAVVAESDGRMTVTHFVGSNQPSAPSQRTLTEGWNFVGSPEYGDLESGLNVETVDPGLAMAPFDAPSSQPGSSSGFDGVYRFDGTSTPPDVSAYEGYFVFVEEESTLPSYVVPNPSATELYEGIGLYPINASANASATTNGTVSVDAVLSRTDEMDRAAARLALSQLIYRDLNSAVRGEKASQRTLNETADAIIADAPDEHEALVANATADALERIRGNGTGTGEAGLNEQADSQASNATAASITG</sequence>
<dbReference type="Gene3D" id="2.60.40.1120">
    <property type="entry name" value="Carboxypeptidase-like, regulatory domain"/>
    <property type="match status" value="1"/>
</dbReference>
<feature type="compositionally biased region" description="Polar residues" evidence="7">
    <location>
        <begin position="1816"/>
        <end position="1831"/>
    </location>
</feature>
<accession>A0A6C0UNP9</accession>
<dbReference type="SUPFAM" id="SSF49464">
    <property type="entry name" value="Carboxypeptidase regulatory domain-like"/>
    <property type="match status" value="1"/>
</dbReference>
<feature type="compositionally biased region" description="Polar residues" evidence="7">
    <location>
        <begin position="79"/>
        <end position="95"/>
    </location>
</feature>
<keyword evidence="2 5" id="KW-0645">Protease</keyword>
<feature type="compositionally biased region" description="Polar residues" evidence="7">
    <location>
        <begin position="219"/>
        <end position="233"/>
    </location>
</feature>
<protein>
    <submittedName>
        <fullName evidence="9">S8 family serine peptidase</fullName>
    </submittedName>
</protein>
<dbReference type="Gene3D" id="3.40.50.200">
    <property type="entry name" value="Peptidase S8/S53 domain"/>
    <property type="match status" value="1"/>
</dbReference>
<dbReference type="InterPro" id="IPR050131">
    <property type="entry name" value="Peptidase_S8_subtilisin-like"/>
</dbReference>
<feature type="compositionally biased region" description="Low complexity" evidence="7">
    <location>
        <begin position="129"/>
        <end position="142"/>
    </location>
</feature>
<name>A0A6C0UNP9_9EURY</name>
<dbReference type="InterPro" id="IPR022398">
    <property type="entry name" value="Peptidase_S8_His-AS"/>
</dbReference>
<reference evidence="9 10" key="1">
    <citation type="submission" date="2020-02" db="EMBL/GenBank/DDBJ databases">
        <title>Whole genome sequence of Halogeometricum borinquense strain wsp4.</title>
        <authorList>
            <person name="Verma D.K."/>
            <person name="Gopal K."/>
            <person name="Prasad E.S."/>
        </authorList>
    </citation>
    <scope>NUCLEOTIDE SEQUENCE [LARGE SCALE GENOMIC DNA]</scope>
    <source>
        <strain evidence="10">wsp4</strain>
    </source>
</reference>
<dbReference type="GO" id="GO:0006508">
    <property type="term" value="P:proteolysis"/>
    <property type="evidence" value="ECO:0007669"/>
    <property type="project" value="UniProtKB-KW"/>
</dbReference>
<dbReference type="PROSITE" id="PS00136">
    <property type="entry name" value="SUBTILASE_ASP"/>
    <property type="match status" value="1"/>
</dbReference>
<dbReference type="EMBL" id="CP048739">
    <property type="protein sequence ID" value="QIB75509.1"/>
    <property type="molecule type" value="Genomic_DNA"/>
</dbReference>
<dbReference type="SUPFAM" id="SSF52743">
    <property type="entry name" value="Subtilisin-like"/>
    <property type="match status" value="1"/>
</dbReference>
<dbReference type="InterPro" id="IPR011050">
    <property type="entry name" value="Pectin_lyase_fold/virulence"/>
</dbReference>
<dbReference type="InterPro" id="IPR000209">
    <property type="entry name" value="Peptidase_S8/S53_dom"/>
</dbReference>
<evidence type="ECO:0000256" key="1">
    <source>
        <dbReference type="ARBA" id="ARBA00011073"/>
    </source>
</evidence>
<proteinExistence type="inferred from homology"/>
<dbReference type="InterPro" id="IPR036852">
    <property type="entry name" value="Peptidase_S8/S53_dom_sf"/>
</dbReference>
<evidence type="ECO:0000256" key="7">
    <source>
        <dbReference type="SAM" id="MobiDB-lite"/>
    </source>
</evidence>
<dbReference type="PROSITE" id="PS51892">
    <property type="entry name" value="SUBTILASE"/>
    <property type="match status" value="1"/>
</dbReference>
<dbReference type="InterPro" id="IPR023828">
    <property type="entry name" value="Peptidase_S8_Ser-AS"/>
</dbReference>
<feature type="region of interest" description="Disordered" evidence="7">
    <location>
        <begin position="1803"/>
        <end position="1831"/>
    </location>
</feature>
<dbReference type="Pfam" id="PF00082">
    <property type="entry name" value="Peptidase_S8"/>
    <property type="match status" value="1"/>
</dbReference>
<feature type="region of interest" description="Disordered" evidence="7">
    <location>
        <begin position="52"/>
        <end position="245"/>
    </location>
</feature>
<dbReference type="Proteomes" id="UP000465846">
    <property type="component" value="Chromosome"/>
</dbReference>
<comment type="similarity">
    <text evidence="1 5 6">Belongs to the peptidase S8 family.</text>
</comment>
<dbReference type="PANTHER" id="PTHR43806">
    <property type="entry name" value="PEPTIDASE S8"/>
    <property type="match status" value="1"/>
</dbReference>
<dbReference type="PROSITE" id="PS00138">
    <property type="entry name" value="SUBTILASE_SER"/>
    <property type="match status" value="1"/>
</dbReference>
<dbReference type="InterPro" id="IPR006626">
    <property type="entry name" value="PbH1"/>
</dbReference>
<dbReference type="InterPro" id="IPR023827">
    <property type="entry name" value="Peptidase_S8_Asp-AS"/>
</dbReference>
<dbReference type="PANTHER" id="PTHR43806:SF11">
    <property type="entry name" value="CEREVISIN-RELATED"/>
    <property type="match status" value="1"/>
</dbReference>
<feature type="compositionally biased region" description="Polar residues" evidence="7">
    <location>
        <begin position="116"/>
        <end position="128"/>
    </location>
</feature>
<feature type="domain" description="Peptidase S8/S53" evidence="8">
    <location>
        <begin position="397"/>
        <end position="676"/>
    </location>
</feature>
<gene>
    <name evidence="9" type="ORF">G3I44_15120</name>
</gene>
<organism evidence="9 10">
    <name type="scientific">Halogeometricum borinquense</name>
    <dbReference type="NCBI Taxonomy" id="60847"/>
    <lineage>
        <taxon>Archaea</taxon>
        <taxon>Methanobacteriati</taxon>
        <taxon>Methanobacteriota</taxon>
        <taxon>Stenosarchaea group</taxon>
        <taxon>Halobacteria</taxon>
        <taxon>Halobacteriales</taxon>
        <taxon>Haloferacaceae</taxon>
        <taxon>Halogeometricum</taxon>
    </lineage>
</organism>
<dbReference type="SMART" id="SM00710">
    <property type="entry name" value="PbH1"/>
    <property type="match status" value="7"/>
</dbReference>